<dbReference type="InterPro" id="IPR023521">
    <property type="entry name" value="Pelota_arc"/>
</dbReference>
<evidence type="ECO:0000313" key="11">
    <source>
        <dbReference type="EMBL" id="SHO42706.1"/>
    </source>
</evidence>
<evidence type="ECO:0000256" key="6">
    <source>
        <dbReference type="ARBA" id="ARBA00022723"/>
    </source>
</evidence>
<dbReference type="EC" id="3.1.-.-" evidence="9"/>
<keyword evidence="7 9" id="KW-0255">Endonuclease</keyword>
<dbReference type="Gene3D" id="3.30.420.60">
    <property type="entry name" value="eRF1 domain 2"/>
    <property type="match status" value="1"/>
</dbReference>
<dbReference type="SUPFAM" id="SSF53137">
    <property type="entry name" value="Translational machinery components"/>
    <property type="match status" value="1"/>
</dbReference>
<comment type="cofactor">
    <cofactor evidence="1 9">
        <name>a divalent metal cation</name>
        <dbReference type="ChEBI" id="CHEBI:60240"/>
    </cofactor>
</comment>
<evidence type="ECO:0000256" key="7">
    <source>
        <dbReference type="ARBA" id="ARBA00022759"/>
    </source>
</evidence>
<keyword evidence="6 9" id="KW-0479">Metal-binding</keyword>
<evidence type="ECO:0000256" key="1">
    <source>
        <dbReference type="ARBA" id="ARBA00001968"/>
    </source>
</evidence>
<dbReference type="InterPro" id="IPR058547">
    <property type="entry name" value="Pelota_N"/>
</dbReference>
<evidence type="ECO:0000256" key="2">
    <source>
        <dbReference type="ARBA" id="ARBA00004496"/>
    </source>
</evidence>
<dbReference type="PANTHER" id="PTHR10853:SF0">
    <property type="entry name" value="PROTEIN PELOTA HOMOLOG"/>
    <property type="match status" value="1"/>
</dbReference>
<dbReference type="InterPro" id="IPR004405">
    <property type="entry name" value="TF_pelota"/>
</dbReference>
<dbReference type="Pfam" id="PF03465">
    <property type="entry name" value="eRF1_3"/>
    <property type="match status" value="1"/>
</dbReference>
<name>A0A2H1EEW8_9ARCH</name>
<accession>A0A2H1EEW8</accession>
<dbReference type="SUPFAM" id="SSF159065">
    <property type="entry name" value="Dom34/Pelota N-terminal domain-like"/>
    <property type="match status" value="1"/>
</dbReference>
<gene>
    <name evidence="9 11" type="primary">pelA</name>
    <name evidence="11" type="ORF">NSIN_10140</name>
</gene>
<dbReference type="EMBL" id="FRFC01000001">
    <property type="protein sequence ID" value="SHO42706.1"/>
    <property type="molecule type" value="Genomic_DNA"/>
</dbReference>
<dbReference type="SMART" id="SM01194">
    <property type="entry name" value="eRF1_1"/>
    <property type="match status" value="1"/>
</dbReference>
<evidence type="ECO:0000259" key="10">
    <source>
        <dbReference type="SMART" id="SM01194"/>
    </source>
</evidence>
<keyword evidence="5 9" id="KW-0540">Nuclease</keyword>
<comment type="function">
    <text evidence="9">May function in recognizing stalled ribosomes, interact with stem-loop structures in stalled mRNA molecules, and effect endonucleolytic cleavage of the mRNA. May play a role in the release non-functional ribosomes and degradation of damaged mRNAs. Has endoribonuclease activity.</text>
</comment>
<dbReference type="InterPro" id="IPR029064">
    <property type="entry name" value="Ribosomal_eL30-like_sf"/>
</dbReference>
<feature type="domain" description="eRF1/Pelota-like N-terminal" evidence="10">
    <location>
        <begin position="4"/>
        <end position="127"/>
    </location>
</feature>
<evidence type="ECO:0000313" key="12">
    <source>
        <dbReference type="Proteomes" id="UP000232412"/>
    </source>
</evidence>
<reference evidence="12" key="1">
    <citation type="submission" date="2016-12" db="EMBL/GenBank/DDBJ databases">
        <authorList>
            <person name="Herbold C."/>
        </authorList>
    </citation>
    <scope>NUCLEOTIDE SEQUENCE [LARGE SCALE GENOMIC DNA]</scope>
</reference>
<dbReference type="InterPro" id="IPR042226">
    <property type="entry name" value="eFR1_2_sf"/>
</dbReference>
<comment type="subunit">
    <text evidence="9">Monomer.</text>
</comment>
<evidence type="ECO:0000256" key="5">
    <source>
        <dbReference type="ARBA" id="ARBA00022722"/>
    </source>
</evidence>
<dbReference type="Gene3D" id="3.30.1330.30">
    <property type="match status" value="1"/>
</dbReference>
<evidence type="ECO:0000256" key="9">
    <source>
        <dbReference type="HAMAP-Rule" id="MF_01853"/>
    </source>
</evidence>
<dbReference type="PANTHER" id="PTHR10853">
    <property type="entry name" value="PELOTA"/>
    <property type="match status" value="1"/>
</dbReference>
<keyword evidence="12" id="KW-1185">Reference proteome</keyword>
<protein>
    <recommendedName>
        <fullName evidence="9">Protein pelota homolog</fullName>
        <ecNumber evidence="9">3.1.-.-</ecNumber>
    </recommendedName>
</protein>
<dbReference type="GO" id="GO:0070966">
    <property type="term" value="P:nuclear-transcribed mRNA catabolic process, no-go decay"/>
    <property type="evidence" value="ECO:0007669"/>
    <property type="project" value="InterPro"/>
</dbReference>
<keyword evidence="4 9" id="KW-0963">Cytoplasm</keyword>
<keyword evidence="8 9" id="KW-0378">Hydrolase</keyword>
<dbReference type="Pfam" id="PF26356">
    <property type="entry name" value="Pelota_N"/>
    <property type="match status" value="1"/>
</dbReference>
<proteinExistence type="inferred from homology"/>
<dbReference type="OrthoDB" id="31300at2157"/>
<dbReference type="GO" id="GO:0032790">
    <property type="term" value="P:ribosome disassembly"/>
    <property type="evidence" value="ECO:0007669"/>
    <property type="project" value="TreeGrafter"/>
</dbReference>
<dbReference type="GO" id="GO:0004519">
    <property type="term" value="F:endonuclease activity"/>
    <property type="evidence" value="ECO:0007669"/>
    <property type="project" value="UniProtKB-UniRule"/>
</dbReference>
<dbReference type="AlphaFoldDB" id="A0A2H1EEW8"/>
<comment type="domain">
    <text evidence="9">The N-terminal domain has the RNA-binding Sm fold. It harbors the endoribonuclease activity.</text>
</comment>
<dbReference type="GO" id="GO:0046872">
    <property type="term" value="F:metal ion binding"/>
    <property type="evidence" value="ECO:0007669"/>
    <property type="project" value="UniProtKB-UniRule"/>
</dbReference>
<dbReference type="InterPro" id="IPR005142">
    <property type="entry name" value="eRF1_3"/>
</dbReference>
<evidence type="ECO:0000256" key="8">
    <source>
        <dbReference type="ARBA" id="ARBA00022801"/>
    </source>
</evidence>
<dbReference type="GO" id="GO:0070651">
    <property type="term" value="P:nonfunctional rRNA decay"/>
    <property type="evidence" value="ECO:0007669"/>
    <property type="project" value="TreeGrafter"/>
</dbReference>
<evidence type="ECO:0000256" key="4">
    <source>
        <dbReference type="ARBA" id="ARBA00022490"/>
    </source>
</evidence>
<dbReference type="HAMAP" id="MF_01853">
    <property type="entry name" value="PelO"/>
    <property type="match status" value="1"/>
</dbReference>
<evidence type="ECO:0000256" key="3">
    <source>
        <dbReference type="ARBA" id="ARBA00009504"/>
    </source>
</evidence>
<dbReference type="InterPro" id="IPR005140">
    <property type="entry name" value="eRF1_Pelota-like_N"/>
</dbReference>
<dbReference type="Proteomes" id="UP000232412">
    <property type="component" value="Unassembled WGS sequence"/>
</dbReference>
<dbReference type="GO" id="GO:0070481">
    <property type="term" value="P:nuclear-transcribed mRNA catabolic process, non-stop decay"/>
    <property type="evidence" value="ECO:0007669"/>
    <property type="project" value="InterPro"/>
</dbReference>
<comment type="subcellular location">
    <subcellularLocation>
        <location evidence="2 9">Cytoplasm</location>
    </subcellularLocation>
</comment>
<dbReference type="InterPro" id="IPR038069">
    <property type="entry name" value="Pelota/DOM34_N"/>
</dbReference>
<dbReference type="GO" id="GO:0005737">
    <property type="term" value="C:cytoplasm"/>
    <property type="evidence" value="ECO:0007669"/>
    <property type="project" value="UniProtKB-SubCell"/>
</dbReference>
<sequence length="350" mass="38372">MITKKIDDNSVSLIPEESDDLFTLRRVIDSGDKIVGDTSRVVKQEKDFARPDKGERIKIRVALDVEKISIDDVVDRLRVQGTILESDNPSVSKGTHHSLTLKIGDAITLTKKNWTEIGKKLVFGKKDQGTFVLVSIDTTDCGLGRLSGTHLKLLPNMYSGASGKRYKTKFNIEEFFKDVSSAISTITRDGDGIIVFGPGETKKRLANFLGEIPSVKVHKIQVVDGIDASGEDGIYTFIKSDIMKQTLHESKIAKVSSILDETMARANKKSNKFTMGFEETSRANSAGAVESMVFSDKIFENQDEDKVIEFLNQVEAKGAQVYAVDSTTDAGLRVSALGGVVSLLRFALQG</sequence>
<comment type="similarity">
    <text evidence="3 9">Belongs to the eukaryotic release factor 1 family. Pelota subfamily.</text>
</comment>
<organism evidence="11 12">
    <name type="scientific">Nitrosotalea sinensis</name>
    <dbReference type="NCBI Taxonomy" id="1499975"/>
    <lineage>
        <taxon>Archaea</taxon>
        <taxon>Nitrososphaerota</taxon>
        <taxon>Nitrososphaeria</taxon>
        <taxon>Nitrosotaleales</taxon>
        <taxon>Nitrosotaleaceae</taxon>
        <taxon>Nitrosotalea</taxon>
    </lineage>
</organism>
<dbReference type="Gene3D" id="2.30.30.870">
    <property type="entry name" value="Pelota, domain A"/>
    <property type="match status" value="1"/>
</dbReference>
<dbReference type="GO" id="GO:0016787">
    <property type="term" value="F:hydrolase activity"/>
    <property type="evidence" value="ECO:0007669"/>
    <property type="project" value="UniProtKB-KW"/>
</dbReference>
<dbReference type="RefSeq" id="WP_101008896.1">
    <property type="nucleotide sequence ID" value="NZ_FRFC01000001.1"/>
</dbReference>
<dbReference type="SUPFAM" id="SSF55315">
    <property type="entry name" value="L30e-like"/>
    <property type="match status" value="1"/>
</dbReference>
<dbReference type="GO" id="GO:0071025">
    <property type="term" value="P:RNA surveillance"/>
    <property type="evidence" value="ECO:0007669"/>
    <property type="project" value="InterPro"/>
</dbReference>